<reference evidence="5 6" key="1">
    <citation type="submission" date="2019-02" db="EMBL/GenBank/DDBJ databases">
        <title>Draft genome sequences of novel Actinobacteria.</title>
        <authorList>
            <person name="Sahin N."/>
            <person name="Ay H."/>
            <person name="Saygin H."/>
        </authorList>
    </citation>
    <scope>NUCLEOTIDE SEQUENCE [LARGE SCALE GENOMIC DNA]</scope>
    <source>
        <strain evidence="5 6">KC603</strain>
    </source>
</reference>
<keyword evidence="6" id="KW-1185">Reference proteome</keyword>
<evidence type="ECO:0000313" key="6">
    <source>
        <dbReference type="Proteomes" id="UP000295621"/>
    </source>
</evidence>
<keyword evidence="3 5" id="KW-0067">ATP-binding</keyword>
<evidence type="ECO:0000259" key="4">
    <source>
        <dbReference type="PROSITE" id="PS50893"/>
    </source>
</evidence>
<dbReference type="GO" id="GO:0005524">
    <property type="term" value="F:ATP binding"/>
    <property type="evidence" value="ECO:0007669"/>
    <property type="project" value="UniProtKB-KW"/>
</dbReference>
<gene>
    <name evidence="5" type="ORF">E1212_18830</name>
</gene>
<feature type="domain" description="ABC transporter" evidence="4">
    <location>
        <begin position="9"/>
        <end position="238"/>
    </location>
</feature>
<dbReference type="InterPro" id="IPR003439">
    <property type="entry name" value="ABC_transporter-like_ATP-bd"/>
</dbReference>
<name>A0A4R4RIS1_9ACTN</name>
<dbReference type="SMART" id="SM00382">
    <property type="entry name" value="AAA"/>
    <property type="match status" value="1"/>
</dbReference>
<dbReference type="GO" id="GO:0016887">
    <property type="term" value="F:ATP hydrolysis activity"/>
    <property type="evidence" value="ECO:0007669"/>
    <property type="project" value="InterPro"/>
</dbReference>
<dbReference type="InterPro" id="IPR017871">
    <property type="entry name" value="ABC_transporter-like_CS"/>
</dbReference>
<dbReference type="InterPro" id="IPR027417">
    <property type="entry name" value="P-loop_NTPase"/>
</dbReference>
<dbReference type="InterPro" id="IPR003593">
    <property type="entry name" value="AAA+_ATPase"/>
</dbReference>
<dbReference type="PROSITE" id="PS00211">
    <property type="entry name" value="ABC_TRANSPORTER_1"/>
    <property type="match status" value="1"/>
</dbReference>
<evidence type="ECO:0000256" key="1">
    <source>
        <dbReference type="ARBA" id="ARBA00022448"/>
    </source>
</evidence>
<evidence type="ECO:0000256" key="2">
    <source>
        <dbReference type="ARBA" id="ARBA00022741"/>
    </source>
</evidence>
<accession>A0A4R4RIS1</accession>
<evidence type="ECO:0000256" key="3">
    <source>
        <dbReference type="ARBA" id="ARBA00022840"/>
    </source>
</evidence>
<organism evidence="5 6">
    <name type="scientific">Jiangella ureilytica</name>
    <dbReference type="NCBI Taxonomy" id="2530374"/>
    <lineage>
        <taxon>Bacteria</taxon>
        <taxon>Bacillati</taxon>
        <taxon>Actinomycetota</taxon>
        <taxon>Actinomycetes</taxon>
        <taxon>Jiangellales</taxon>
        <taxon>Jiangellaceae</taxon>
        <taxon>Jiangella</taxon>
    </lineage>
</organism>
<dbReference type="Gene3D" id="3.40.50.300">
    <property type="entry name" value="P-loop containing nucleotide triphosphate hydrolases"/>
    <property type="match status" value="1"/>
</dbReference>
<proteinExistence type="predicted"/>
<dbReference type="InterPro" id="IPR050166">
    <property type="entry name" value="ABC_transporter_ATP-bind"/>
</dbReference>
<evidence type="ECO:0000313" key="5">
    <source>
        <dbReference type="EMBL" id="TDC49254.1"/>
    </source>
</evidence>
<dbReference type="AlphaFoldDB" id="A0A4R4RIS1"/>
<dbReference type="Pfam" id="PF00005">
    <property type="entry name" value="ABC_tran"/>
    <property type="match status" value="1"/>
</dbReference>
<dbReference type="CDD" id="cd03293">
    <property type="entry name" value="ABC_NrtD_SsuB_transporters"/>
    <property type="match status" value="1"/>
</dbReference>
<dbReference type="PANTHER" id="PTHR42788:SF13">
    <property type="entry name" value="ALIPHATIC SULFONATES IMPORT ATP-BINDING PROTEIN SSUB"/>
    <property type="match status" value="1"/>
</dbReference>
<dbReference type="OrthoDB" id="8773773at2"/>
<comment type="caution">
    <text evidence="5">The sequence shown here is derived from an EMBL/GenBank/DDBJ whole genome shotgun (WGS) entry which is preliminary data.</text>
</comment>
<keyword evidence="1" id="KW-0813">Transport</keyword>
<keyword evidence="2" id="KW-0547">Nucleotide-binding</keyword>
<dbReference type="PROSITE" id="PS50893">
    <property type="entry name" value="ABC_TRANSPORTER_2"/>
    <property type="match status" value="1"/>
</dbReference>
<protein>
    <submittedName>
        <fullName evidence="5">ABC transporter ATP-binding protein</fullName>
    </submittedName>
</protein>
<dbReference type="SUPFAM" id="SSF52540">
    <property type="entry name" value="P-loop containing nucleoside triphosphate hydrolases"/>
    <property type="match status" value="1"/>
</dbReference>
<dbReference type="RefSeq" id="WP_131985240.1">
    <property type="nucleotide sequence ID" value="NZ_SMKL01000044.1"/>
</dbReference>
<dbReference type="Proteomes" id="UP000295621">
    <property type="component" value="Unassembled WGS sequence"/>
</dbReference>
<sequence length="274" mass="30543">MTTPPMVSIRDFRLVRQTRGGTLLVLDDVSFDVADREFVAIVGPSGCGKTTLLKSIDGLIPRTSGEIAVNGTVVDRPGPDRGFVFQMDSLFPWRTVLANIRLGLEARSGDRATKNRTARDLAALVGLQGFEDHYPHQLSGGMRQRVNVARALAVDPQVLLMDEPFSSLDAQTREVLQEELLRIWSERSKTVIFVTHQIDEAAYLADRVIVLSARPGRVRASIPIELPRPRTLELKRTPEFIAIVDRIWQEIELNDSGRAARDADETQEARVNHA</sequence>
<dbReference type="PANTHER" id="PTHR42788">
    <property type="entry name" value="TAURINE IMPORT ATP-BINDING PROTEIN-RELATED"/>
    <property type="match status" value="1"/>
</dbReference>
<dbReference type="EMBL" id="SMKL01000044">
    <property type="protein sequence ID" value="TDC49254.1"/>
    <property type="molecule type" value="Genomic_DNA"/>
</dbReference>